<sequence>MVTEENIKKISINQYQQYEKQIQCILGGGEKIRESKLDNNHKISISIYEYEQNLASKKSWIFQQDNDQVLKVLPIHLT</sequence>
<reference evidence="1 2" key="1">
    <citation type="submission" date="2018-08" db="EMBL/GenBank/DDBJ databases">
        <title>Genome and evolution of the arbuscular mycorrhizal fungus Diversispora epigaea (formerly Glomus versiforme) and its bacterial endosymbionts.</title>
        <authorList>
            <person name="Sun X."/>
            <person name="Fei Z."/>
            <person name="Harrison M."/>
        </authorList>
    </citation>
    <scope>NUCLEOTIDE SEQUENCE [LARGE SCALE GENOMIC DNA]</scope>
    <source>
        <strain evidence="1 2">IT104</strain>
    </source>
</reference>
<accession>A0A397J791</accession>
<dbReference type="Proteomes" id="UP000266861">
    <property type="component" value="Unassembled WGS sequence"/>
</dbReference>
<dbReference type="AlphaFoldDB" id="A0A397J791"/>
<dbReference type="EMBL" id="PQFF01000082">
    <property type="protein sequence ID" value="RHZ83951.1"/>
    <property type="molecule type" value="Genomic_DNA"/>
</dbReference>
<protein>
    <submittedName>
        <fullName evidence="1">Uncharacterized protein</fullName>
    </submittedName>
</protein>
<comment type="caution">
    <text evidence="1">The sequence shown here is derived from an EMBL/GenBank/DDBJ whole genome shotgun (WGS) entry which is preliminary data.</text>
</comment>
<proteinExistence type="predicted"/>
<evidence type="ECO:0000313" key="1">
    <source>
        <dbReference type="EMBL" id="RHZ83951.1"/>
    </source>
</evidence>
<keyword evidence="2" id="KW-1185">Reference proteome</keyword>
<name>A0A397J791_9GLOM</name>
<organism evidence="1 2">
    <name type="scientific">Diversispora epigaea</name>
    <dbReference type="NCBI Taxonomy" id="1348612"/>
    <lineage>
        <taxon>Eukaryota</taxon>
        <taxon>Fungi</taxon>
        <taxon>Fungi incertae sedis</taxon>
        <taxon>Mucoromycota</taxon>
        <taxon>Glomeromycotina</taxon>
        <taxon>Glomeromycetes</taxon>
        <taxon>Diversisporales</taxon>
        <taxon>Diversisporaceae</taxon>
        <taxon>Diversispora</taxon>
    </lineage>
</organism>
<gene>
    <name evidence="1" type="ORF">Glove_86g85</name>
</gene>
<evidence type="ECO:0000313" key="2">
    <source>
        <dbReference type="Proteomes" id="UP000266861"/>
    </source>
</evidence>